<dbReference type="InterPro" id="IPR050564">
    <property type="entry name" value="F420-G6PD/mer"/>
</dbReference>
<organism evidence="3 4">
    <name type="scientific">Nocardia aurea</name>
    <dbReference type="NCBI Taxonomy" id="2144174"/>
    <lineage>
        <taxon>Bacteria</taxon>
        <taxon>Bacillati</taxon>
        <taxon>Actinomycetota</taxon>
        <taxon>Actinomycetes</taxon>
        <taxon>Mycobacteriales</taxon>
        <taxon>Nocardiaceae</taxon>
        <taxon>Nocardia</taxon>
    </lineage>
</organism>
<dbReference type="PANTHER" id="PTHR43244:SF1">
    <property type="entry name" value="5,10-METHYLENETETRAHYDROMETHANOPTERIN REDUCTASE"/>
    <property type="match status" value="1"/>
</dbReference>
<dbReference type="Proteomes" id="UP001551695">
    <property type="component" value="Unassembled WGS sequence"/>
</dbReference>
<dbReference type="EC" id="1.-.-.-" evidence="3"/>
<dbReference type="EMBL" id="JBFAKC010000011">
    <property type="protein sequence ID" value="MEV0710544.1"/>
    <property type="molecule type" value="Genomic_DNA"/>
</dbReference>
<dbReference type="InterPro" id="IPR036661">
    <property type="entry name" value="Luciferase-like_sf"/>
</dbReference>
<proteinExistence type="predicted"/>
<comment type="caution">
    <text evidence="3">The sequence shown here is derived from an EMBL/GenBank/DDBJ whole genome shotgun (WGS) entry which is preliminary data.</text>
</comment>
<feature type="domain" description="Luciferase-like" evidence="2">
    <location>
        <begin position="14"/>
        <end position="283"/>
    </location>
</feature>
<dbReference type="InterPro" id="IPR019910">
    <property type="entry name" value="Lucif-like_OxRdtase_MSMEG_4879"/>
</dbReference>
<keyword evidence="4" id="KW-1185">Reference proteome</keyword>
<dbReference type="GO" id="GO:0016491">
    <property type="term" value="F:oxidoreductase activity"/>
    <property type="evidence" value="ECO:0007669"/>
    <property type="project" value="UniProtKB-KW"/>
</dbReference>
<dbReference type="Gene3D" id="3.20.20.30">
    <property type="entry name" value="Luciferase-like domain"/>
    <property type="match status" value="1"/>
</dbReference>
<evidence type="ECO:0000313" key="4">
    <source>
        <dbReference type="Proteomes" id="UP001551695"/>
    </source>
</evidence>
<dbReference type="InterPro" id="IPR011251">
    <property type="entry name" value="Luciferase-like_dom"/>
</dbReference>
<gene>
    <name evidence="3" type="ORF">AB0I48_23535</name>
</gene>
<sequence>MSIGIALSPFTLDATDNAVDAAVALTREAAEAGVRSVWFGQTFSTDAITLAGIAGREVPEVEVGTSAVPISARHPLLIAGQTQTAGAATRGRFTLGLGLGASALAAQAFGISGDRVITRLREFLTPLRSVIETGAADFHGDTLTAVTPMPAAVAGARPPAQILVAAMGPQALRVTGELADGTLPFLVGPGALADHVVAPLTRAAERAGRPRPRVVALVAGVVTSDIRTARAAAEAATAFYDGIPSYRRTVELSGAARASELVVIGDEESVAARVAEYFDAGATDVVFTQTDLTTSADRSRTWRLLGELAKTRVA</sequence>
<name>A0ABV3FYN0_9NOCA</name>
<protein>
    <submittedName>
        <fullName evidence="3">TIGR03564 family F420-dependent LLM class oxidoreductase</fullName>
        <ecNumber evidence="3">1.-.-.-</ecNumber>
    </submittedName>
</protein>
<keyword evidence="1 3" id="KW-0560">Oxidoreductase</keyword>
<dbReference type="PANTHER" id="PTHR43244">
    <property type="match status" value="1"/>
</dbReference>
<accession>A0ABV3FYN0</accession>
<dbReference type="Pfam" id="PF00296">
    <property type="entry name" value="Bac_luciferase"/>
    <property type="match status" value="1"/>
</dbReference>
<dbReference type="RefSeq" id="WP_355088804.1">
    <property type="nucleotide sequence ID" value="NZ_JBEXKW010000048.1"/>
</dbReference>
<reference evidence="3 4" key="1">
    <citation type="submission" date="2024-06" db="EMBL/GenBank/DDBJ databases">
        <title>The Natural Products Discovery Center: Release of the First 8490 Sequenced Strains for Exploring Actinobacteria Biosynthetic Diversity.</title>
        <authorList>
            <person name="Kalkreuter E."/>
            <person name="Kautsar S.A."/>
            <person name="Yang D."/>
            <person name="Bader C.D."/>
            <person name="Teijaro C.N."/>
            <person name="Fluegel L."/>
            <person name="Davis C.M."/>
            <person name="Simpson J.R."/>
            <person name="Lauterbach L."/>
            <person name="Steele A.D."/>
            <person name="Gui C."/>
            <person name="Meng S."/>
            <person name="Li G."/>
            <person name="Viehrig K."/>
            <person name="Ye F."/>
            <person name="Su P."/>
            <person name="Kiefer A.F."/>
            <person name="Nichols A."/>
            <person name="Cepeda A.J."/>
            <person name="Yan W."/>
            <person name="Fan B."/>
            <person name="Jiang Y."/>
            <person name="Adhikari A."/>
            <person name="Zheng C.-J."/>
            <person name="Schuster L."/>
            <person name="Cowan T.M."/>
            <person name="Smanski M.J."/>
            <person name="Chevrette M.G."/>
            <person name="De Carvalho L.P.S."/>
            <person name="Shen B."/>
        </authorList>
    </citation>
    <scope>NUCLEOTIDE SEQUENCE [LARGE SCALE GENOMIC DNA]</scope>
    <source>
        <strain evidence="3 4">NPDC050403</strain>
    </source>
</reference>
<dbReference type="NCBIfam" id="TIGR03564">
    <property type="entry name" value="F420_MSMEG_4879"/>
    <property type="match status" value="1"/>
</dbReference>
<dbReference type="CDD" id="cd01097">
    <property type="entry name" value="Tetrahydromethanopterin_reductase"/>
    <property type="match status" value="1"/>
</dbReference>
<evidence type="ECO:0000256" key="1">
    <source>
        <dbReference type="ARBA" id="ARBA00023002"/>
    </source>
</evidence>
<evidence type="ECO:0000313" key="3">
    <source>
        <dbReference type="EMBL" id="MEV0710544.1"/>
    </source>
</evidence>
<dbReference type="SUPFAM" id="SSF51679">
    <property type="entry name" value="Bacterial luciferase-like"/>
    <property type="match status" value="1"/>
</dbReference>
<evidence type="ECO:0000259" key="2">
    <source>
        <dbReference type="Pfam" id="PF00296"/>
    </source>
</evidence>